<dbReference type="Pfam" id="PF01926">
    <property type="entry name" value="MMR_HSR1"/>
    <property type="match status" value="1"/>
</dbReference>
<dbReference type="InterPro" id="IPR027417">
    <property type="entry name" value="P-loop_NTPase"/>
</dbReference>
<comment type="caution">
    <text evidence="3">The sequence shown here is derived from an EMBL/GenBank/DDBJ whole genome shotgun (WGS) entry which is preliminary data.</text>
</comment>
<dbReference type="GO" id="GO:0005829">
    <property type="term" value="C:cytosol"/>
    <property type="evidence" value="ECO:0007669"/>
    <property type="project" value="TreeGrafter"/>
</dbReference>
<dbReference type="InterPro" id="IPR018948">
    <property type="entry name" value="GTP-bd_TrmE_N"/>
</dbReference>
<dbReference type="InterPro" id="IPR027266">
    <property type="entry name" value="TrmE/GcvT-like"/>
</dbReference>
<proteinExistence type="predicted"/>
<dbReference type="PANTHER" id="PTHR42714">
    <property type="entry name" value="TRNA MODIFICATION GTPASE GTPBP3"/>
    <property type="match status" value="1"/>
</dbReference>
<dbReference type="SUPFAM" id="SSF103025">
    <property type="entry name" value="Folate-binding domain"/>
    <property type="match status" value="1"/>
</dbReference>
<dbReference type="InterPro" id="IPR031168">
    <property type="entry name" value="G_TrmE"/>
</dbReference>
<dbReference type="InterPro" id="IPR027368">
    <property type="entry name" value="MnmE_dom2"/>
</dbReference>
<dbReference type="EMBL" id="LAZR01000449">
    <property type="protein sequence ID" value="KKN68420.1"/>
    <property type="molecule type" value="Genomic_DNA"/>
</dbReference>
<accession>A0A0F9SHM2</accession>
<evidence type="ECO:0008006" key="4">
    <source>
        <dbReference type="Google" id="ProtNLM"/>
    </source>
</evidence>
<dbReference type="Gene3D" id="3.30.1360.120">
    <property type="entry name" value="Probable tRNA modification gtpase trme, domain 1"/>
    <property type="match status" value="1"/>
</dbReference>
<organism evidence="3">
    <name type="scientific">marine sediment metagenome</name>
    <dbReference type="NCBI Taxonomy" id="412755"/>
    <lineage>
        <taxon>unclassified sequences</taxon>
        <taxon>metagenomes</taxon>
        <taxon>ecological metagenomes</taxon>
    </lineage>
</organism>
<dbReference type="PANTHER" id="PTHR42714:SF2">
    <property type="entry name" value="TRNA MODIFICATION GTPASE GTPBP3, MITOCHONDRIAL"/>
    <property type="match status" value="1"/>
</dbReference>
<gene>
    <name evidence="3" type="ORF">LCGC14_0451480</name>
</gene>
<dbReference type="InterPro" id="IPR005225">
    <property type="entry name" value="Small_GTP-bd"/>
</dbReference>
<dbReference type="AlphaFoldDB" id="A0A0F9SHM2"/>
<evidence type="ECO:0000313" key="3">
    <source>
        <dbReference type="EMBL" id="KKN68420.1"/>
    </source>
</evidence>
<dbReference type="GO" id="GO:0030488">
    <property type="term" value="P:tRNA methylation"/>
    <property type="evidence" value="ECO:0007669"/>
    <property type="project" value="TreeGrafter"/>
</dbReference>
<dbReference type="GO" id="GO:0005525">
    <property type="term" value="F:GTP binding"/>
    <property type="evidence" value="ECO:0007669"/>
    <property type="project" value="InterPro"/>
</dbReference>
<feature type="domain" description="G" evidence="1">
    <location>
        <begin position="186"/>
        <end position="275"/>
    </location>
</feature>
<feature type="domain" description="GTP-binding protein TrmE N-terminal" evidence="2">
    <location>
        <begin position="10"/>
        <end position="108"/>
    </location>
</feature>
<dbReference type="GO" id="GO:0002098">
    <property type="term" value="P:tRNA wobble uridine modification"/>
    <property type="evidence" value="ECO:0007669"/>
    <property type="project" value="TreeGrafter"/>
</dbReference>
<sequence length="375" mass="38829">MSSADKTTARIQTPPGRGGIAVIALDGPDREAVLNGIFRPLKTHADGPADAVQLGRVLDESGDVLDEAIVARSGQGAIEINIHGGPAVAQAVLGRLAQLGADVAPARPAAPESFQTAHPQWSNPAIGREMLGLLPAAASELVVAAISQQWSAGLSALASDDSATAQQLRAAAERLAVMDKLLSPAEVVLVGPPNAGKSTLANALVGRAVSIVHETPGTTRDWVREQALLGGVPIWLTDTAGLFESPEALHDIEAEAVRRARHRAESADLVLLISAGEPTPTPDWLDAKLLLRVAAKCDRPRPVGPFDAFVSAHTGEGLAELAEAILNALGLADIDPTTPAAFTQRQTDLLLTAAEAMDGNNAPAAREQLNTLLLG</sequence>
<protein>
    <recommendedName>
        <fullName evidence="4">G domain-containing protein</fullName>
    </recommendedName>
</protein>
<dbReference type="InterPro" id="IPR006073">
    <property type="entry name" value="GTP-bd"/>
</dbReference>
<dbReference type="Pfam" id="PF10396">
    <property type="entry name" value="TrmE_N"/>
    <property type="match status" value="1"/>
</dbReference>
<evidence type="ECO:0000259" key="1">
    <source>
        <dbReference type="Pfam" id="PF01926"/>
    </source>
</evidence>
<dbReference type="CDD" id="cd04164">
    <property type="entry name" value="trmE"/>
    <property type="match status" value="1"/>
</dbReference>
<reference evidence="3" key="1">
    <citation type="journal article" date="2015" name="Nature">
        <title>Complex archaea that bridge the gap between prokaryotes and eukaryotes.</title>
        <authorList>
            <person name="Spang A."/>
            <person name="Saw J.H."/>
            <person name="Jorgensen S.L."/>
            <person name="Zaremba-Niedzwiedzka K."/>
            <person name="Martijn J."/>
            <person name="Lind A.E."/>
            <person name="van Eijk R."/>
            <person name="Schleper C."/>
            <person name="Guy L."/>
            <person name="Ettema T.J."/>
        </authorList>
    </citation>
    <scope>NUCLEOTIDE SEQUENCE</scope>
</reference>
<dbReference type="Gene3D" id="3.40.50.300">
    <property type="entry name" value="P-loop containing nucleotide triphosphate hydrolases"/>
    <property type="match status" value="1"/>
</dbReference>
<name>A0A0F9SHM2_9ZZZZ</name>
<dbReference type="NCBIfam" id="TIGR00231">
    <property type="entry name" value="small_GTP"/>
    <property type="match status" value="1"/>
</dbReference>
<dbReference type="Gene3D" id="1.20.120.430">
    <property type="entry name" value="tRNA modification GTPase MnmE domain 2"/>
    <property type="match status" value="1"/>
</dbReference>
<evidence type="ECO:0000259" key="2">
    <source>
        <dbReference type="Pfam" id="PF10396"/>
    </source>
</evidence>
<dbReference type="SUPFAM" id="SSF52540">
    <property type="entry name" value="P-loop containing nucleoside triphosphate hydrolases"/>
    <property type="match status" value="1"/>
</dbReference>